<dbReference type="STRING" id="526222.Desal_2191"/>
<proteinExistence type="predicted"/>
<dbReference type="OrthoDB" id="9779692at2"/>
<feature type="transmembrane region" description="Helical" evidence="1">
    <location>
        <begin position="12"/>
        <end position="30"/>
    </location>
</feature>
<feature type="transmembrane region" description="Helical" evidence="1">
    <location>
        <begin position="197"/>
        <end position="220"/>
    </location>
</feature>
<keyword evidence="1" id="KW-0472">Membrane</keyword>
<dbReference type="KEGG" id="dsa:Desal_2191"/>
<organism evidence="2 3">
    <name type="scientific">Maridesulfovibrio salexigens (strain ATCC 14822 / DSM 2638 / NCIMB 8403 / VKM B-1763)</name>
    <name type="common">Desulfovibrio salexigens</name>
    <dbReference type="NCBI Taxonomy" id="526222"/>
    <lineage>
        <taxon>Bacteria</taxon>
        <taxon>Pseudomonadati</taxon>
        <taxon>Thermodesulfobacteriota</taxon>
        <taxon>Desulfovibrionia</taxon>
        <taxon>Desulfovibrionales</taxon>
        <taxon>Desulfovibrionaceae</taxon>
        <taxon>Maridesulfovibrio</taxon>
    </lineage>
</organism>
<dbReference type="eggNOG" id="ENOG5030F9Z">
    <property type="taxonomic scope" value="Bacteria"/>
</dbReference>
<accession>C6BW46</accession>
<dbReference type="EMBL" id="CP001649">
    <property type="protein sequence ID" value="ACS80249.1"/>
    <property type="molecule type" value="Genomic_DNA"/>
</dbReference>
<sequence length="229" mass="25478">MIINKKEFSGGLALLAAFFIVLAVMFQPIFDGKNAMAYLDAMYNSISKGSVNYVAPLRDEVKDPAVKKDLTLKLTYTTGVQAEQSAKLFEKAGVKVSLNGKALEVTGSVVDILNASLDDAELMYHNDAEALEGKYGVEARRTTFNWWTSLGLMEKALNGQEEFKVAKVTSTVMKKAVETAYNYYEIEPLDITDELGLVIFSLIFYVVYTLWYGFAILFVFEGWGLNLGH</sequence>
<dbReference type="Proteomes" id="UP000002601">
    <property type="component" value="Chromosome"/>
</dbReference>
<evidence type="ECO:0000313" key="2">
    <source>
        <dbReference type="EMBL" id="ACS80249.1"/>
    </source>
</evidence>
<gene>
    <name evidence="2" type="ordered locus">Desal_2191</name>
</gene>
<name>C6BW46_MARSD</name>
<reference evidence="2 3" key="1">
    <citation type="submission" date="2009-06" db="EMBL/GenBank/DDBJ databases">
        <title>Complete sequence of Desulfovibrio salexigens DSM 2638.</title>
        <authorList>
            <consortium name="US DOE Joint Genome Institute"/>
            <person name="Lucas S."/>
            <person name="Copeland A."/>
            <person name="Lapidus A."/>
            <person name="Glavina del Rio T."/>
            <person name="Tice H."/>
            <person name="Bruce D."/>
            <person name="Goodwin L."/>
            <person name="Pitluck S."/>
            <person name="Munk A.C."/>
            <person name="Brettin T."/>
            <person name="Detter J.C."/>
            <person name="Han C."/>
            <person name="Tapia R."/>
            <person name="Larimer F."/>
            <person name="Land M."/>
            <person name="Hauser L."/>
            <person name="Kyrpides N."/>
            <person name="Anderson I."/>
            <person name="Wall J.D."/>
            <person name="Arkin A.P."/>
            <person name="Dehal P."/>
            <person name="Chivian D."/>
            <person name="Giles B."/>
            <person name="Hazen T.C."/>
        </authorList>
    </citation>
    <scope>NUCLEOTIDE SEQUENCE [LARGE SCALE GENOMIC DNA]</scope>
    <source>
        <strain evidence="3">ATCC 14822 / DSM 2638 / NCIMB 8403 / VKM B-1763</strain>
    </source>
</reference>
<keyword evidence="1" id="KW-0812">Transmembrane</keyword>
<dbReference type="HOGENOM" id="CLU_1132158_0_0_7"/>
<keyword evidence="3" id="KW-1185">Reference proteome</keyword>
<keyword evidence="1" id="KW-1133">Transmembrane helix</keyword>
<evidence type="ECO:0000313" key="3">
    <source>
        <dbReference type="Proteomes" id="UP000002601"/>
    </source>
</evidence>
<evidence type="ECO:0000256" key="1">
    <source>
        <dbReference type="SAM" id="Phobius"/>
    </source>
</evidence>
<dbReference type="RefSeq" id="WP_015852065.1">
    <property type="nucleotide sequence ID" value="NC_012881.1"/>
</dbReference>
<dbReference type="AlphaFoldDB" id="C6BW46"/>
<protein>
    <submittedName>
        <fullName evidence="2">Uncharacterized protein</fullName>
    </submittedName>
</protein>